<organism evidence="2 3">
    <name type="scientific">Oryctes borbonicus</name>
    <dbReference type="NCBI Taxonomy" id="1629725"/>
    <lineage>
        <taxon>Eukaryota</taxon>
        <taxon>Metazoa</taxon>
        <taxon>Ecdysozoa</taxon>
        <taxon>Arthropoda</taxon>
        <taxon>Hexapoda</taxon>
        <taxon>Insecta</taxon>
        <taxon>Pterygota</taxon>
        <taxon>Neoptera</taxon>
        <taxon>Endopterygota</taxon>
        <taxon>Coleoptera</taxon>
        <taxon>Polyphaga</taxon>
        <taxon>Scarabaeiformia</taxon>
        <taxon>Scarabaeidae</taxon>
        <taxon>Dynastinae</taxon>
        <taxon>Oryctes</taxon>
    </lineage>
</organism>
<comment type="caution">
    <text evidence="2">The sequence shown here is derived from an EMBL/GenBank/DDBJ whole genome shotgun (WGS) entry which is preliminary data.</text>
</comment>
<evidence type="ECO:0000256" key="1">
    <source>
        <dbReference type="SAM" id="SignalP"/>
    </source>
</evidence>
<feature type="signal peptide" evidence="1">
    <location>
        <begin position="1"/>
        <end position="19"/>
    </location>
</feature>
<name>A0A0T6B512_9SCAR</name>
<keyword evidence="3" id="KW-1185">Reference proteome</keyword>
<dbReference type="PANTHER" id="PTHR31649">
    <property type="entry name" value="AGAP009604-PA"/>
    <property type="match status" value="1"/>
</dbReference>
<protein>
    <submittedName>
        <fullName evidence="2">Uncharacterized protein</fullName>
    </submittedName>
</protein>
<sequence length="185" mass="21838">MKYIYLVFVSILFIELCYSSAIEHNYYWRDYRSKIPDDAIKGTSNLYISQVYFEGNLPATLYPQRNEAVTECRGHKRVIKYPVKVLCDRRKDNFEWEHVNVDFLTAEKLKDMVVGGFEVNFTLYIGRVFHEGEWKIGKVFPPPYYLKGLTVWNKNSGQYITHDFEILRYLGKPATYDCPFDVRAA</sequence>
<gene>
    <name evidence="2" type="ORF">AMK59_3280</name>
</gene>
<dbReference type="InterPro" id="IPR006616">
    <property type="entry name" value="DM9_repeat"/>
</dbReference>
<keyword evidence="1" id="KW-0732">Signal</keyword>
<dbReference type="Proteomes" id="UP000051574">
    <property type="component" value="Unassembled WGS sequence"/>
</dbReference>
<evidence type="ECO:0000313" key="2">
    <source>
        <dbReference type="EMBL" id="KRT82451.1"/>
    </source>
</evidence>
<evidence type="ECO:0000313" key="3">
    <source>
        <dbReference type="Proteomes" id="UP000051574"/>
    </source>
</evidence>
<reference evidence="2 3" key="1">
    <citation type="submission" date="2015-09" db="EMBL/GenBank/DDBJ databases">
        <title>Draft genome of the scarab beetle Oryctes borbonicus.</title>
        <authorList>
            <person name="Meyer J.M."/>
            <person name="Markov G.V."/>
            <person name="Baskaran P."/>
            <person name="Herrmann M."/>
            <person name="Sommer R.J."/>
            <person name="Roedelsperger C."/>
        </authorList>
    </citation>
    <scope>NUCLEOTIDE SEQUENCE [LARGE SCALE GENOMIC DNA]</scope>
    <source>
        <strain evidence="2">OB123</strain>
        <tissue evidence="2">Whole animal</tissue>
    </source>
</reference>
<dbReference type="PANTHER" id="PTHR31649:SF10">
    <property type="entry name" value="IP19903P-RELATED"/>
    <property type="match status" value="1"/>
</dbReference>
<accession>A0A0T6B512</accession>
<dbReference type="OrthoDB" id="6692098at2759"/>
<dbReference type="EMBL" id="LJIG01009752">
    <property type="protein sequence ID" value="KRT82451.1"/>
    <property type="molecule type" value="Genomic_DNA"/>
</dbReference>
<dbReference type="AlphaFoldDB" id="A0A0T6B512"/>
<dbReference type="Pfam" id="PF11901">
    <property type="entry name" value="DM9"/>
    <property type="match status" value="1"/>
</dbReference>
<feature type="chain" id="PRO_5006668368" evidence="1">
    <location>
        <begin position="20"/>
        <end position="185"/>
    </location>
</feature>
<proteinExistence type="predicted"/>